<keyword evidence="1" id="KW-0472">Membrane</keyword>
<gene>
    <name evidence="2" type="primary">yozB</name>
    <name evidence="2" type="ORF">GCM10011332_00350</name>
</gene>
<evidence type="ECO:0000313" key="3">
    <source>
        <dbReference type="Proteomes" id="UP000632498"/>
    </source>
</evidence>
<proteinExistence type="predicted"/>
<sequence length="143" mass="16155">MDILDFLPHFQAFLNATSLILICFAFGAVKSGHTIRHKQLMVSALAVSGVFLVSYLYYHAHVGHVPFEGQGIVRPIYFTILFTHIGFAALVLVMIIMAVWRALVRKDFVAHKRIARITFPIWVFVCSSGIVVYVMAFHIYAKV</sequence>
<dbReference type="Proteomes" id="UP000632498">
    <property type="component" value="Unassembled WGS sequence"/>
</dbReference>
<keyword evidence="1" id="KW-1133">Transmembrane helix</keyword>
<reference evidence="2" key="2">
    <citation type="submission" date="2020-09" db="EMBL/GenBank/DDBJ databases">
        <authorList>
            <person name="Sun Q."/>
            <person name="Zhou Y."/>
        </authorList>
    </citation>
    <scope>NUCLEOTIDE SEQUENCE</scope>
    <source>
        <strain evidence="2">CGMCC 1.15254</strain>
    </source>
</reference>
<feature type="transmembrane region" description="Helical" evidence="1">
    <location>
        <begin position="40"/>
        <end position="58"/>
    </location>
</feature>
<dbReference type="PANTHER" id="PTHR37692:SF1">
    <property type="entry name" value="DUF420 DOMAIN-CONTAINING PROTEIN"/>
    <property type="match status" value="1"/>
</dbReference>
<keyword evidence="1" id="KW-0812">Transmembrane</keyword>
<dbReference type="Pfam" id="PF04238">
    <property type="entry name" value="DUF420"/>
    <property type="match status" value="1"/>
</dbReference>
<accession>A0A917BQS2</accession>
<dbReference type="PANTHER" id="PTHR37692">
    <property type="entry name" value="HYPOTHETICAL MEMBRANE SPANNING PROTEIN"/>
    <property type="match status" value="1"/>
</dbReference>
<evidence type="ECO:0000313" key="2">
    <source>
        <dbReference type="EMBL" id="GGF51041.1"/>
    </source>
</evidence>
<protein>
    <recommendedName>
        <fullName evidence="4">DUF420 domain-containing protein</fullName>
    </recommendedName>
</protein>
<evidence type="ECO:0000256" key="1">
    <source>
        <dbReference type="SAM" id="Phobius"/>
    </source>
</evidence>
<keyword evidence="3" id="KW-1185">Reference proteome</keyword>
<feature type="transmembrane region" description="Helical" evidence="1">
    <location>
        <begin position="78"/>
        <end position="100"/>
    </location>
</feature>
<feature type="transmembrane region" description="Helical" evidence="1">
    <location>
        <begin position="6"/>
        <end position="28"/>
    </location>
</feature>
<comment type="caution">
    <text evidence="2">The sequence shown here is derived from an EMBL/GenBank/DDBJ whole genome shotgun (WGS) entry which is preliminary data.</text>
</comment>
<dbReference type="AlphaFoldDB" id="A0A917BQS2"/>
<dbReference type="EMBL" id="BMHV01000001">
    <property type="protein sequence ID" value="GGF51041.1"/>
    <property type="molecule type" value="Genomic_DNA"/>
</dbReference>
<feature type="transmembrane region" description="Helical" evidence="1">
    <location>
        <begin position="121"/>
        <end position="141"/>
    </location>
</feature>
<reference evidence="2" key="1">
    <citation type="journal article" date="2014" name="Int. J. Syst. Evol. Microbiol.">
        <title>Complete genome sequence of Corynebacterium casei LMG S-19264T (=DSM 44701T), isolated from a smear-ripened cheese.</title>
        <authorList>
            <consortium name="US DOE Joint Genome Institute (JGI-PGF)"/>
            <person name="Walter F."/>
            <person name="Albersmeier A."/>
            <person name="Kalinowski J."/>
            <person name="Ruckert C."/>
        </authorList>
    </citation>
    <scope>NUCLEOTIDE SEQUENCE</scope>
    <source>
        <strain evidence="2">CGMCC 1.15254</strain>
    </source>
</reference>
<name>A0A917BQS2_9PROT</name>
<dbReference type="InterPro" id="IPR007352">
    <property type="entry name" value="DUF420"/>
</dbReference>
<dbReference type="RefSeq" id="WP_188659708.1">
    <property type="nucleotide sequence ID" value="NZ_BMHV01000001.1"/>
</dbReference>
<evidence type="ECO:0008006" key="4">
    <source>
        <dbReference type="Google" id="ProtNLM"/>
    </source>
</evidence>
<organism evidence="2 3">
    <name type="scientific">Terasakiella brassicae</name>
    <dbReference type="NCBI Taxonomy" id="1634917"/>
    <lineage>
        <taxon>Bacteria</taxon>
        <taxon>Pseudomonadati</taxon>
        <taxon>Pseudomonadota</taxon>
        <taxon>Alphaproteobacteria</taxon>
        <taxon>Rhodospirillales</taxon>
        <taxon>Terasakiellaceae</taxon>
        <taxon>Terasakiella</taxon>
    </lineage>
</organism>